<sequence length="511" mass="54477">MPDLPTPEDAAEATLFSECWDAVLSYADLCTAGSSGARQLASEAFSHGIREVRASEDSGGKSFGRRSRTPRLPRIPLLLTSVRKTAARWESQGHGERLDADLRLWLNSEKAERYSGPPLQRPLALRALRDMQEADAALLWLAEVEAIPLPAVAGRLGLDPEGAAEELDQVRRVFRDRCHRNHLDTPLDAECRRYARLLDGVTRSPAADTPEDLSRHLARCVECAEAAACLRPTGGGVPAALAGGVLGWGGLAYLERRRRAVESGLSRSSTDPDEVAAPPDAEEGKARFGRAGLLVAAVIVSLLALVVSLGAFNSDSDSDPVAQDESASGREPVGDQVPPPNALPPATTSPTPEPSDSDPSDPGAGSDGDKDDENDENDADGDKPPGQKPQGEATNSHESDPEPTKSAYCKAGYDLVNQWPDGFQATVTVTTTKALDDWRVGWKFRDGQRITQMWDGKADQDGSRVTATPADYNKAVPAGGKLAVGFLASWEGENSAPYDVTLNGHSCTDVS</sequence>
<name>A0ABX0DFR8_9ACTN</name>
<dbReference type="SMART" id="SM00637">
    <property type="entry name" value="CBD_II"/>
    <property type="match status" value="1"/>
</dbReference>
<reference evidence="5 6" key="1">
    <citation type="submission" date="2020-02" db="EMBL/GenBank/DDBJ databases">
        <title>Whole-genome analyses of novel actinobacteria.</title>
        <authorList>
            <person name="Sahin N."/>
            <person name="Tokatli A."/>
        </authorList>
    </citation>
    <scope>NUCLEOTIDE SEQUENCE [LARGE SCALE GENOMIC DNA]</scope>
    <source>
        <strain evidence="5 6">YC419</strain>
    </source>
</reference>
<dbReference type="InterPro" id="IPR012291">
    <property type="entry name" value="CBM2_carb-bd_dom_sf"/>
</dbReference>
<evidence type="ECO:0000256" key="1">
    <source>
        <dbReference type="ARBA" id="ARBA00022729"/>
    </source>
</evidence>
<keyword evidence="2" id="KW-0624">Polysaccharide degradation</keyword>
<evidence type="ECO:0000313" key="5">
    <source>
        <dbReference type="EMBL" id="NGO40721.1"/>
    </source>
</evidence>
<dbReference type="InterPro" id="IPR001919">
    <property type="entry name" value="CBD2"/>
</dbReference>
<dbReference type="EMBL" id="JAAKZX010000002">
    <property type="protein sequence ID" value="NGO40721.1"/>
    <property type="molecule type" value="Genomic_DNA"/>
</dbReference>
<dbReference type="SUPFAM" id="SSF49384">
    <property type="entry name" value="Carbohydrate-binding domain"/>
    <property type="match status" value="1"/>
</dbReference>
<keyword evidence="6" id="KW-1185">Reference proteome</keyword>
<feature type="region of interest" description="Disordered" evidence="3">
    <location>
        <begin position="312"/>
        <end position="407"/>
    </location>
</feature>
<keyword evidence="1" id="KW-0732">Signal</keyword>
<evidence type="ECO:0000259" key="4">
    <source>
        <dbReference type="PROSITE" id="PS51173"/>
    </source>
</evidence>
<feature type="compositionally biased region" description="Acidic residues" evidence="3">
    <location>
        <begin position="369"/>
        <end position="379"/>
    </location>
</feature>
<dbReference type="InterPro" id="IPR008965">
    <property type="entry name" value="CBM2/CBM3_carb-bd_dom_sf"/>
</dbReference>
<dbReference type="PROSITE" id="PS51173">
    <property type="entry name" value="CBM2"/>
    <property type="match status" value="1"/>
</dbReference>
<evidence type="ECO:0000256" key="2">
    <source>
        <dbReference type="ARBA" id="ARBA00023326"/>
    </source>
</evidence>
<feature type="domain" description="CBM2" evidence="4">
    <location>
        <begin position="402"/>
        <end position="510"/>
    </location>
</feature>
<dbReference type="Pfam" id="PF00553">
    <property type="entry name" value="CBM_2"/>
    <property type="match status" value="1"/>
</dbReference>
<comment type="caution">
    <text evidence="5">The sequence shown here is derived from an EMBL/GenBank/DDBJ whole genome shotgun (WGS) entry which is preliminary data.</text>
</comment>
<gene>
    <name evidence="5" type="ORF">G6048_00630</name>
</gene>
<dbReference type="Proteomes" id="UP001518140">
    <property type="component" value="Unassembled WGS sequence"/>
</dbReference>
<dbReference type="RefSeq" id="WP_165337410.1">
    <property type="nucleotide sequence ID" value="NZ_JAAKZX010000002.1"/>
</dbReference>
<dbReference type="Gene3D" id="2.60.40.290">
    <property type="match status" value="1"/>
</dbReference>
<protein>
    <submittedName>
        <fullName evidence="5">Cellulose-binding protein</fullName>
    </submittedName>
</protein>
<organism evidence="5 6">
    <name type="scientific">Streptomyces ureilyticus</name>
    <dbReference type="NCBI Taxonomy" id="1775131"/>
    <lineage>
        <taxon>Bacteria</taxon>
        <taxon>Bacillati</taxon>
        <taxon>Actinomycetota</taxon>
        <taxon>Actinomycetes</taxon>
        <taxon>Kitasatosporales</taxon>
        <taxon>Streptomycetaceae</taxon>
        <taxon>Streptomyces</taxon>
    </lineage>
</organism>
<evidence type="ECO:0000256" key="3">
    <source>
        <dbReference type="SAM" id="MobiDB-lite"/>
    </source>
</evidence>
<evidence type="ECO:0000313" key="6">
    <source>
        <dbReference type="Proteomes" id="UP001518140"/>
    </source>
</evidence>
<proteinExistence type="predicted"/>
<accession>A0ABX0DFR8</accession>
<keyword evidence="2" id="KW-0119">Carbohydrate metabolism</keyword>